<evidence type="ECO:0000313" key="2">
    <source>
        <dbReference type="Proteomes" id="UP000176998"/>
    </source>
</evidence>
<dbReference type="RefSeq" id="XP_022471719.1">
    <property type="nucleotide sequence ID" value="XM_022621714.1"/>
</dbReference>
<keyword evidence="2" id="KW-1185">Reference proteome</keyword>
<dbReference type="Proteomes" id="UP000176998">
    <property type="component" value="Unassembled WGS sequence"/>
</dbReference>
<comment type="caution">
    <text evidence="1">The sequence shown here is derived from an EMBL/GenBank/DDBJ whole genome shotgun (WGS) entry which is preliminary data.</text>
</comment>
<name>A0A1G4AZI8_9PEZI</name>
<protein>
    <submittedName>
        <fullName evidence="1">Uncharacterized protein</fullName>
    </submittedName>
</protein>
<accession>A0A1G4AZI8</accession>
<organism evidence="1 2">
    <name type="scientific">Colletotrichum orchidophilum</name>
    <dbReference type="NCBI Taxonomy" id="1209926"/>
    <lineage>
        <taxon>Eukaryota</taxon>
        <taxon>Fungi</taxon>
        <taxon>Dikarya</taxon>
        <taxon>Ascomycota</taxon>
        <taxon>Pezizomycotina</taxon>
        <taxon>Sordariomycetes</taxon>
        <taxon>Hypocreomycetidae</taxon>
        <taxon>Glomerellales</taxon>
        <taxon>Glomerellaceae</taxon>
        <taxon>Colletotrichum</taxon>
    </lineage>
</organism>
<reference evidence="1 2" key="1">
    <citation type="submission" date="2016-09" db="EMBL/GenBank/DDBJ databases">
        <authorList>
            <person name="Capua I."/>
            <person name="De Benedictis P."/>
            <person name="Joannis T."/>
            <person name="Lombin L.H."/>
            <person name="Cattoli G."/>
        </authorList>
    </citation>
    <scope>NUCLEOTIDE SEQUENCE [LARGE SCALE GENOMIC DNA]</scope>
    <source>
        <strain evidence="1 2">IMI 309357</strain>
    </source>
</reference>
<evidence type="ECO:0000313" key="1">
    <source>
        <dbReference type="EMBL" id="OHE94557.1"/>
    </source>
</evidence>
<proteinExistence type="predicted"/>
<gene>
    <name evidence="1" type="ORF">CORC01_10085</name>
</gene>
<dbReference type="AlphaFoldDB" id="A0A1G4AZI8"/>
<sequence>MDQQSMSLSTCHHDSCFLFAPGINKGLAAKM</sequence>
<dbReference type="EMBL" id="MJBS01000097">
    <property type="protein sequence ID" value="OHE94557.1"/>
    <property type="molecule type" value="Genomic_DNA"/>
</dbReference>
<dbReference type="GeneID" id="34563224"/>